<protein>
    <submittedName>
        <fullName evidence="1">Uncharacterized protein</fullName>
    </submittedName>
</protein>
<dbReference type="AlphaFoldDB" id="A0A1I6GE30"/>
<proteinExistence type="predicted"/>
<keyword evidence="2" id="KW-1185">Reference proteome</keyword>
<gene>
    <name evidence="1" type="ORF">SAMN04488005_1486</name>
</gene>
<evidence type="ECO:0000313" key="2">
    <source>
        <dbReference type="Proteomes" id="UP000199478"/>
    </source>
</evidence>
<evidence type="ECO:0000313" key="1">
    <source>
        <dbReference type="EMBL" id="SFR40361.1"/>
    </source>
</evidence>
<dbReference type="Proteomes" id="UP000199478">
    <property type="component" value="Unassembled WGS sequence"/>
</dbReference>
<organism evidence="1 2">
    <name type="scientific">Yoonia tamlensis</name>
    <dbReference type="NCBI Taxonomy" id="390270"/>
    <lineage>
        <taxon>Bacteria</taxon>
        <taxon>Pseudomonadati</taxon>
        <taxon>Pseudomonadota</taxon>
        <taxon>Alphaproteobacteria</taxon>
        <taxon>Rhodobacterales</taxon>
        <taxon>Paracoccaceae</taxon>
        <taxon>Yoonia</taxon>
    </lineage>
</organism>
<name>A0A1I6GE30_9RHOB</name>
<reference evidence="2" key="1">
    <citation type="submission" date="2016-10" db="EMBL/GenBank/DDBJ databases">
        <authorList>
            <person name="Varghese N."/>
            <person name="Submissions S."/>
        </authorList>
    </citation>
    <scope>NUCLEOTIDE SEQUENCE [LARGE SCALE GENOMIC DNA]</scope>
    <source>
        <strain evidence="2">DSM 26879</strain>
    </source>
</reference>
<accession>A0A1I6GE30</accession>
<sequence length="208" mass="22883">MIRFIRGSMAAKYPALYSCICARRSHYGSSSGLYQGTLGQFRLSPAQYAYYNPLYAVVEDCNGNLLAAVELSPKTKVNGVMHDSQNYCNLRPEWNGTLEDLGDQICISTVDELIVALAGLMSALDLGGLQLSLHGNTIHRILERSKKLVFLDADQTLSISDQRASWHVKSNGYKKLLAKTEIDPLEIHLALANCELGGLGLSRQQFCA</sequence>
<dbReference type="EMBL" id="FOYP01000001">
    <property type="protein sequence ID" value="SFR40361.1"/>
    <property type="molecule type" value="Genomic_DNA"/>
</dbReference>